<comment type="caution">
    <text evidence="4">The sequence shown here is derived from an EMBL/GenBank/DDBJ whole genome shotgun (WGS) entry which is preliminary data.</text>
</comment>
<dbReference type="Gene3D" id="2.40.160.50">
    <property type="entry name" value="membrane protein fhac: a member of the omp85/tpsb transporter family"/>
    <property type="match status" value="1"/>
</dbReference>
<evidence type="ECO:0000256" key="2">
    <source>
        <dbReference type="ARBA" id="ARBA00023136"/>
    </source>
</evidence>
<keyword evidence="2" id="KW-0472">Membrane</keyword>
<evidence type="ECO:0000313" key="5">
    <source>
        <dbReference type="Proteomes" id="UP000248703"/>
    </source>
</evidence>
<organism evidence="4 5">
    <name type="scientific">Olleya aquimaris</name>
    <dbReference type="NCBI Taxonomy" id="639310"/>
    <lineage>
        <taxon>Bacteria</taxon>
        <taxon>Pseudomonadati</taxon>
        <taxon>Bacteroidota</taxon>
        <taxon>Flavobacteriia</taxon>
        <taxon>Flavobacteriales</taxon>
        <taxon>Flavobacteriaceae</taxon>
    </lineage>
</organism>
<dbReference type="Proteomes" id="UP000248703">
    <property type="component" value="Unassembled WGS sequence"/>
</dbReference>
<evidence type="ECO:0000259" key="3">
    <source>
        <dbReference type="Pfam" id="PF01103"/>
    </source>
</evidence>
<dbReference type="Pfam" id="PF01103">
    <property type="entry name" value="Omp85"/>
    <property type="match status" value="1"/>
</dbReference>
<evidence type="ECO:0000256" key="1">
    <source>
        <dbReference type="ARBA" id="ARBA00004370"/>
    </source>
</evidence>
<dbReference type="EMBL" id="QLLO01000005">
    <property type="protein sequence ID" value="RAJ14569.1"/>
    <property type="molecule type" value="Genomic_DNA"/>
</dbReference>
<dbReference type="AlphaFoldDB" id="A0A327RCI9"/>
<reference evidence="4 5" key="1">
    <citation type="submission" date="2018-06" db="EMBL/GenBank/DDBJ databases">
        <title>Genomic Encyclopedia of Archaeal and Bacterial Type Strains, Phase II (KMG-II): from individual species to whole genera.</title>
        <authorList>
            <person name="Goeker M."/>
        </authorList>
    </citation>
    <scope>NUCLEOTIDE SEQUENCE [LARGE SCALE GENOMIC DNA]</scope>
    <source>
        <strain evidence="4 5">DSM 24464</strain>
    </source>
</reference>
<feature type="domain" description="Bacterial surface antigen (D15)" evidence="3">
    <location>
        <begin position="448"/>
        <end position="819"/>
    </location>
</feature>
<name>A0A327RCI9_9FLAO</name>
<dbReference type="OrthoDB" id="9814535at2"/>
<dbReference type="Gene3D" id="3.10.20.310">
    <property type="entry name" value="membrane protein fhac"/>
    <property type="match status" value="1"/>
</dbReference>
<protein>
    <submittedName>
        <fullName evidence="4">Surface antigen-like protein</fullName>
    </submittedName>
</protein>
<keyword evidence="5" id="KW-1185">Reference proteome</keyword>
<dbReference type="RefSeq" id="WP_111660057.1">
    <property type="nucleotide sequence ID" value="NZ_QLLO01000005.1"/>
</dbReference>
<proteinExistence type="predicted"/>
<comment type="subcellular location">
    <subcellularLocation>
        <location evidence="1">Membrane</location>
    </subcellularLocation>
</comment>
<gene>
    <name evidence="4" type="ORF">LY08_01747</name>
</gene>
<dbReference type="GO" id="GO:0019867">
    <property type="term" value="C:outer membrane"/>
    <property type="evidence" value="ECO:0007669"/>
    <property type="project" value="InterPro"/>
</dbReference>
<evidence type="ECO:0000313" key="4">
    <source>
        <dbReference type="EMBL" id="RAJ14569.1"/>
    </source>
</evidence>
<dbReference type="PROSITE" id="PS51257">
    <property type="entry name" value="PROKAR_LIPOPROTEIN"/>
    <property type="match status" value="1"/>
</dbReference>
<accession>A0A327RCI9</accession>
<sequence length="845" mass="96497">MKHFNNKILVLVALTILLCGCNSVKRVADNQYLLTKNHITINDKKVTNDTISNLLYQQPNTRLPIPFTTIPLRLYIYNTARPNIDSILNAKYYSQPDKMARQSRFLSRKQLEKKIQAKANFNKWLKSIGEAPVIIDTALTKKSITRLENYYKVNGWFNAEADYKINVVEDKKATIDYFINTGKPYILDTISSKISSPMVEDIYNQHKEESLLKSGKQYRINNVYGEEDRIVELMRNNGVYHFSQDYVRFVGDSILGNNKINIETIIDDRLIREDETSRREPFKVFKVKDVNIYTNSSFKDRNQTINDTTVYDGYNIYSIGKLKYKPRALTNAVFITPNTIFKDKNRPLTSRKISDLRTFKYPNIDYVENPDTTLTANIFLTPLKKFELEFSAEALQSNIQTIGFSVNPSLLIRNVFNAAETLEISGFVSVGASKDGNNSQDQFFDINETGANLKLTIPRLFSPFNTEKIIPKSMFPTTRLTVATSSQTNIGLDKQTFTGSFNYRWYPNNTVTNRFDLFNIQFVKNLNTANYFNVYENSYDSLNGIAQSSGFINASEDLSIPTGADTFLSLVQNGTYNSILSEDDLDTANAINERKQRLTEDNLIFSSNFNYVKDKRDNITDEDFSIFRARLELAGNVFAATSKILGLEKNENGKYELFNVAFSQYVKTELDYIKHWSLGYKNVLAIRTFFGIAIPYGNSTNIPFSKSFFAGGANDNRAWTAYNLGPGRLETSNEFNEANLKIALSAEQRFNLFGPLNGAIFVDAGNIWNVFDDIEQDEATFSGFESLKDIAVGSGFGLRYDFNFFVLRGDIGFKTYDPSYPMGNRWFNDYNFSNAVYNIGINYPF</sequence>
<dbReference type="InterPro" id="IPR000184">
    <property type="entry name" value="Bac_surfAg_D15"/>
</dbReference>